<gene>
    <name evidence="3" type="ORF">RY972_21005</name>
</gene>
<dbReference type="Proteomes" id="UP001302667">
    <property type="component" value="Chromosome"/>
</dbReference>
<keyword evidence="1" id="KW-1133">Transmembrane helix</keyword>
<evidence type="ECO:0000259" key="2">
    <source>
        <dbReference type="Pfam" id="PF05226"/>
    </source>
</evidence>
<evidence type="ECO:0000313" key="3">
    <source>
        <dbReference type="EMBL" id="WOE66430.1"/>
    </source>
</evidence>
<reference evidence="3 4" key="1">
    <citation type="submission" date="2023-10" db="EMBL/GenBank/DDBJ databases">
        <title>Genome analysis of psychrotrophic aerobic bacterium Aeromonas allosaccharophila BIM B-1809 isolated from infected fish.</title>
        <authorList>
            <person name="Leanovich S.I."/>
            <person name="Sidarenka A.V."/>
            <person name="Akhremchuk A.E."/>
            <person name="Sikolenko M.A."/>
            <person name="Valentovich L.N."/>
        </authorList>
    </citation>
    <scope>NUCLEOTIDE SEQUENCE [LARGE SCALE GENOMIC DNA]</scope>
    <source>
        <strain evidence="3 4">BIM B-1809</strain>
    </source>
</reference>
<protein>
    <submittedName>
        <fullName evidence="3">CHASE2 domain-containing protein</fullName>
    </submittedName>
</protein>
<organism evidence="3 4">
    <name type="scientific">Aeromonas allosaccharophila</name>
    <dbReference type="NCBI Taxonomy" id="656"/>
    <lineage>
        <taxon>Bacteria</taxon>
        <taxon>Pseudomonadati</taxon>
        <taxon>Pseudomonadota</taxon>
        <taxon>Gammaproteobacteria</taxon>
        <taxon>Aeromonadales</taxon>
        <taxon>Aeromonadaceae</taxon>
        <taxon>Aeromonas</taxon>
    </lineage>
</organism>
<sequence length="483" mass="54102">MNVFYDISRWIPSIKRIDSYIRWGLTKPLFRAAMYIAFAFWSINDPMGLSSAADRALSNQLGRFRAFMQPISTAPITVVNIDYPSITGLHNRGDGWMVADDWPLTYADHGRILRDLAMPRHGESAPAAIFYDILFERPRVTSGNLGSLGRTLSRLKENHNAARIYLAGGGSFLSMSKQSLVQLNNPSLAVSAWEGVGDNYPLQAQLSNVFGSKMTGSAASILYQELCRARHDDCRWIQSTDLPPLSPQWYITGNSDCPAGKSSIWHDVKTVIMRLAAFSASLENPPSSCMPVHQVRLSQLYGDQPVSLRPPHIRLGEPYVVLVGNVMPSLNDYVESTLYGQIAGVYLHANALINLVNQGDQYIKERDVFWFSLFTLLVTIYLCMWFRGAFGNDGWFGRRRIWLVNAIIKVDGVGHGSLIIKAFKSMFIAVFYAAAVIAGYIIFTMFNEHPQGWLVLLAFIPFLKEVVLSGESRYVQGNEDSYE</sequence>
<keyword evidence="1" id="KW-0812">Transmembrane</keyword>
<feature type="domain" description="CHASE2" evidence="2">
    <location>
        <begin position="53"/>
        <end position="377"/>
    </location>
</feature>
<keyword evidence="4" id="KW-1185">Reference proteome</keyword>
<evidence type="ECO:0000256" key="1">
    <source>
        <dbReference type="SAM" id="Phobius"/>
    </source>
</evidence>
<dbReference type="Pfam" id="PF05226">
    <property type="entry name" value="CHASE2"/>
    <property type="match status" value="1"/>
</dbReference>
<keyword evidence="1" id="KW-0472">Membrane</keyword>
<proteinExistence type="predicted"/>
<feature type="transmembrane region" description="Helical" evidence="1">
    <location>
        <begin position="368"/>
        <end position="390"/>
    </location>
</feature>
<name>A0ABZ0FAN3_9GAMM</name>
<feature type="transmembrane region" description="Helical" evidence="1">
    <location>
        <begin position="426"/>
        <end position="446"/>
    </location>
</feature>
<accession>A0ABZ0FAN3</accession>
<evidence type="ECO:0000313" key="4">
    <source>
        <dbReference type="Proteomes" id="UP001302667"/>
    </source>
</evidence>
<dbReference type="InterPro" id="IPR007890">
    <property type="entry name" value="CHASE2"/>
</dbReference>
<dbReference type="RefSeq" id="WP_317103039.1">
    <property type="nucleotide sequence ID" value="NZ_CP136584.1"/>
</dbReference>
<dbReference type="EMBL" id="CP136584">
    <property type="protein sequence ID" value="WOE66430.1"/>
    <property type="molecule type" value="Genomic_DNA"/>
</dbReference>